<evidence type="ECO:0000313" key="4">
    <source>
        <dbReference type="Proteomes" id="UP000253769"/>
    </source>
</evidence>
<keyword evidence="2" id="KW-1133">Transmembrane helix</keyword>
<gene>
    <name evidence="3" type="ORF">DV711_16895</name>
</gene>
<protein>
    <submittedName>
        <fullName evidence="3">Uncharacterized protein</fullName>
    </submittedName>
</protein>
<feature type="compositionally biased region" description="Polar residues" evidence="1">
    <location>
        <begin position="63"/>
        <end position="72"/>
    </location>
</feature>
<evidence type="ECO:0000313" key="3">
    <source>
        <dbReference type="EMBL" id="RDE18336.1"/>
    </source>
</evidence>
<evidence type="ECO:0000256" key="1">
    <source>
        <dbReference type="SAM" id="MobiDB-lite"/>
    </source>
</evidence>
<dbReference type="Proteomes" id="UP000253769">
    <property type="component" value="Unassembled WGS sequence"/>
</dbReference>
<dbReference type="AlphaFoldDB" id="A0A369WCJ5"/>
<dbReference type="EMBL" id="QQOH01000005">
    <property type="protein sequence ID" value="RDE18336.1"/>
    <property type="molecule type" value="Genomic_DNA"/>
</dbReference>
<comment type="caution">
    <text evidence="3">The sequence shown here is derived from an EMBL/GenBank/DDBJ whole genome shotgun (WGS) entry which is preliminary data.</text>
</comment>
<feature type="transmembrane region" description="Helical" evidence="2">
    <location>
        <begin position="12"/>
        <end position="34"/>
    </location>
</feature>
<proteinExistence type="predicted"/>
<keyword evidence="4" id="KW-1185">Reference proteome</keyword>
<sequence>MGRVGPAQPYGVSMLESIMVLAPMFVFLVGWFVIGRLIPLAFKDEPEKDEAESPAEKEKDSAAANSESGKQE</sequence>
<reference evidence="3 4" key="1">
    <citation type="submission" date="2018-07" db="EMBL/GenBank/DDBJ databases">
        <title>Motiliproteus coralliicola sp. nov., a bacterium isolated from Coral.</title>
        <authorList>
            <person name="Wang G."/>
        </authorList>
    </citation>
    <scope>NUCLEOTIDE SEQUENCE [LARGE SCALE GENOMIC DNA]</scope>
    <source>
        <strain evidence="3 4">C34</strain>
    </source>
</reference>
<keyword evidence="2" id="KW-0812">Transmembrane</keyword>
<accession>A0A369WCJ5</accession>
<organism evidence="3 4">
    <name type="scientific">Motiliproteus coralliicola</name>
    <dbReference type="NCBI Taxonomy" id="2283196"/>
    <lineage>
        <taxon>Bacteria</taxon>
        <taxon>Pseudomonadati</taxon>
        <taxon>Pseudomonadota</taxon>
        <taxon>Gammaproteobacteria</taxon>
        <taxon>Oceanospirillales</taxon>
        <taxon>Oceanospirillaceae</taxon>
        <taxon>Motiliproteus</taxon>
    </lineage>
</organism>
<name>A0A369WCJ5_9GAMM</name>
<feature type="region of interest" description="Disordered" evidence="1">
    <location>
        <begin position="45"/>
        <end position="72"/>
    </location>
</feature>
<keyword evidence="2" id="KW-0472">Membrane</keyword>
<evidence type="ECO:0000256" key="2">
    <source>
        <dbReference type="SAM" id="Phobius"/>
    </source>
</evidence>